<dbReference type="GO" id="GO:0032426">
    <property type="term" value="C:stereocilium tip"/>
    <property type="evidence" value="ECO:0007669"/>
    <property type="project" value="TreeGrafter"/>
</dbReference>
<dbReference type="InterPro" id="IPR030237">
    <property type="entry name" value="Harmonin_N"/>
</dbReference>
<comment type="caution">
    <text evidence="6">The sequence shown here is derived from an EMBL/GenBank/DDBJ whole genome shotgun (WGS) entry which is preliminary data.</text>
</comment>
<gene>
    <name evidence="6" type="ORF">BOX15_Mlig024614g2</name>
</gene>
<evidence type="ECO:0000256" key="3">
    <source>
        <dbReference type="ARBA" id="ARBA00023273"/>
    </source>
</evidence>
<dbReference type="Pfam" id="PF21219">
    <property type="entry name" value="USH1C_N"/>
    <property type="match status" value="1"/>
</dbReference>
<dbReference type="GO" id="GO:0005886">
    <property type="term" value="C:plasma membrane"/>
    <property type="evidence" value="ECO:0007669"/>
    <property type="project" value="TreeGrafter"/>
</dbReference>
<dbReference type="GO" id="GO:0002142">
    <property type="term" value="C:stereocilia ankle link complex"/>
    <property type="evidence" value="ECO:0007669"/>
    <property type="project" value="TreeGrafter"/>
</dbReference>
<comment type="subcellular location">
    <subcellularLocation>
        <location evidence="1">Cell projection</location>
    </subcellularLocation>
</comment>
<dbReference type="SMART" id="SM00228">
    <property type="entry name" value="PDZ"/>
    <property type="match status" value="2"/>
</dbReference>
<evidence type="ECO:0000256" key="4">
    <source>
        <dbReference type="SAM" id="MobiDB-lite"/>
    </source>
</evidence>
<keyword evidence="2" id="KW-0677">Repeat</keyword>
<protein>
    <recommendedName>
        <fullName evidence="5">PDZ domain-containing protein</fullName>
    </recommendedName>
</protein>
<dbReference type="Proteomes" id="UP000215902">
    <property type="component" value="Unassembled WGS sequence"/>
</dbReference>
<keyword evidence="7" id="KW-1185">Reference proteome</keyword>
<dbReference type="AlphaFoldDB" id="A0A267EKK9"/>
<dbReference type="OrthoDB" id="7734647at2759"/>
<dbReference type="InterPro" id="IPR036034">
    <property type="entry name" value="PDZ_sf"/>
</dbReference>
<evidence type="ECO:0000256" key="2">
    <source>
        <dbReference type="ARBA" id="ARBA00022737"/>
    </source>
</evidence>
<dbReference type="Gene3D" id="2.30.42.10">
    <property type="match status" value="2"/>
</dbReference>
<evidence type="ECO:0000313" key="7">
    <source>
        <dbReference type="Proteomes" id="UP000215902"/>
    </source>
</evidence>
<evidence type="ECO:0000256" key="1">
    <source>
        <dbReference type="ARBA" id="ARBA00004316"/>
    </source>
</evidence>
<feature type="domain" description="PDZ" evidence="5">
    <location>
        <begin position="93"/>
        <end position="170"/>
    </location>
</feature>
<organism evidence="6 7">
    <name type="scientific">Macrostomum lignano</name>
    <dbReference type="NCBI Taxonomy" id="282301"/>
    <lineage>
        <taxon>Eukaryota</taxon>
        <taxon>Metazoa</taxon>
        <taxon>Spiralia</taxon>
        <taxon>Lophotrochozoa</taxon>
        <taxon>Platyhelminthes</taxon>
        <taxon>Rhabditophora</taxon>
        <taxon>Macrostomorpha</taxon>
        <taxon>Macrostomida</taxon>
        <taxon>Macrostomidae</taxon>
        <taxon>Macrostomum</taxon>
    </lineage>
</organism>
<feature type="non-terminal residue" evidence="6">
    <location>
        <position position="1"/>
    </location>
</feature>
<dbReference type="GO" id="GO:0005929">
    <property type="term" value="C:cilium"/>
    <property type="evidence" value="ECO:0007669"/>
    <property type="project" value="TreeGrafter"/>
</dbReference>
<dbReference type="Gene3D" id="1.20.1160.20">
    <property type="match status" value="1"/>
</dbReference>
<dbReference type="InterPro" id="IPR001478">
    <property type="entry name" value="PDZ"/>
</dbReference>
<evidence type="ECO:0000313" key="6">
    <source>
        <dbReference type="EMBL" id="PAA62043.1"/>
    </source>
</evidence>
<proteinExistence type="predicted"/>
<keyword evidence="3" id="KW-0966">Cell projection</keyword>
<dbReference type="PROSITE" id="PS50106">
    <property type="entry name" value="PDZ"/>
    <property type="match status" value="2"/>
</dbReference>
<dbReference type="Pfam" id="PF00595">
    <property type="entry name" value="PDZ"/>
    <property type="match status" value="2"/>
</dbReference>
<dbReference type="STRING" id="282301.A0A267EKK9"/>
<accession>A0A267EKK9</accession>
<feature type="domain" description="PDZ" evidence="5">
    <location>
        <begin position="212"/>
        <end position="285"/>
    </location>
</feature>
<sequence>HFDMTTDMRLVKSFWEAVEQLLPDEDERNRFHSMLREYRSSLDLERLLREMRRFVNSPRRIPLYEAVRPLIPLRHQIAYDARALRPPSDRPALVQLQRSGAASSAFGEPEPYGFSVRGGAEHGIGFYVTYVRPRSHAWEQGLMPGDELVRVNGFRIDRAISAELADLVRSRNDLSLRVRRVGLIPRRIVPDDPLSWEHISPELLNTHRDTVRVFLNVRDAGGVGCSVASDGPPDRPNGVFIRSVKVGSPAEQVGLEVGDELLEANGQRLSGLPHSATVVALKASPHLLLTVRKARPLPDYPTDEDSALAGSAAAAASVSPIYEEGSSGYAELNSASSPTGGRGSGGGGGVSSVVGGGSTVTIDLHKSPPPGGRVTRGEFQLERPHPATAARHGDTFEEQEITTYF</sequence>
<feature type="region of interest" description="Disordered" evidence="4">
    <location>
        <begin position="331"/>
        <end position="377"/>
    </location>
</feature>
<evidence type="ECO:0000259" key="5">
    <source>
        <dbReference type="PROSITE" id="PS50106"/>
    </source>
</evidence>
<dbReference type="SUPFAM" id="SSF50156">
    <property type="entry name" value="PDZ domain-like"/>
    <property type="match status" value="2"/>
</dbReference>
<dbReference type="PANTHER" id="PTHR23116">
    <property type="entry name" value="PDZ DOMAIN CONTAINING WHIRLIN AND HARMONIN-RELATED"/>
    <property type="match status" value="1"/>
</dbReference>
<dbReference type="InterPro" id="IPR051844">
    <property type="entry name" value="USH2_Complex_Protein"/>
</dbReference>
<name>A0A267EKK9_9PLAT</name>
<dbReference type="EMBL" id="NIVC01001979">
    <property type="protein sequence ID" value="PAA62043.1"/>
    <property type="molecule type" value="Genomic_DNA"/>
</dbReference>
<dbReference type="PANTHER" id="PTHR23116:SF36">
    <property type="entry name" value="HARMONIN"/>
    <property type="match status" value="1"/>
</dbReference>
<reference evidence="6 7" key="1">
    <citation type="submission" date="2017-06" db="EMBL/GenBank/DDBJ databases">
        <title>A platform for efficient transgenesis in Macrostomum lignano, a flatworm model organism for stem cell research.</title>
        <authorList>
            <person name="Berezikov E."/>
        </authorList>
    </citation>
    <scope>NUCLEOTIDE SEQUENCE [LARGE SCALE GENOMIC DNA]</scope>
    <source>
        <strain evidence="6">DV1</strain>
        <tissue evidence="6">Whole organism</tissue>
    </source>
</reference>
<feature type="compositionally biased region" description="Gly residues" evidence="4">
    <location>
        <begin position="340"/>
        <end position="358"/>
    </location>
</feature>